<dbReference type="InterPro" id="IPR057326">
    <property type="entry name" value="KR_dom"/>
</dbReference>
<gene>
    <name evidence="4" type="ORF">ABB55_14845</name>
</gene>
<evidence type="ECO:0000256" key="2">
    <source>
        <dbReference type="ARBA" id="ARBA00023002"/>
    </source>
</evidence>
<dbReference type="STRING" id="665126.ABB55_14845"/>
<dbReference type="PANTHER" id="PTHR43669:SF3">
    <property type="entry name" value="ALCOHOL DEHYDROGENASE, PUTATIVE (AFU_ORTHOLOGUE AFUA_3G03445)-RELATED"/>
    <property type="match status" value="1"/>
</dbReference>
<evidence type="ECO:0000259" key="3">
    <source>
        <dbReference type="SMART" id="SM00822"/>
    </source>
</evidence>
<dbReference type="Gene3D" id="3.40.50.720">
    <property type="entry name" value="NAD(P)-binding Rossmann-like Domain"/>
    <property type="match status" value="1"/>
</dbReference>
<dbReference type="SMART" id="SM00822">
    <property type="entry name" value="PKS_KR"/>
    <property type="match status" value="1"/>
</dbReference>
<dbReference type="PRINTS" id="PR00080">
    <property type="entry name" value="SDRFAMILY"/>
</dbReference>
<keyword evidence="2" id="KW-0560">Oxidoreductase</keyword>
<dbReference type="PRINTS" id="PR00081">
    <property type="entry name" value="GDHRDH"/>
</dbReference>
<evidence type="ECO:0000313" key="5">
    <source>
        <dbReference type="Proteomes" id="UP000048984"/>
    </source>
</evidence>
<reference evidence="4 5" key="1">
    <citation type="submission" date="2015-09" db="EMBL/GenBank/DDBJ databases">
        <authorList>
            <person name="Jackson K.R."/>
            <person name="Lunt B.L."/>
            <person name="Fisher J.N.B."/>
            <person name="Gardner A.V."/>
            <person name="Bailey M.E."/>
            <person name="Deus L.M."/>
            <person name="Earl A.S."/>
            <person name="Gibby P.D."/>
            <person name="Hartmann K.A."/>
            <person name="Liu J.E."/>
            <person name="Manci A.M."/>
            <person name="Nielsen D.A."/>
            <person name="Solomon M.B."/>
            <person name="Breakwell D.P."/>
            <person name="Burnett S.H."/>
            <person name="Grose J.H."/>
        </authorList>
    </citation>
    <scope>NUCLEOTIDE SEQUENCE [LARGE SCALE GENOMIC DNA]</scope>
    <source>
        <strain evidence="4 5">16</strain>
    </source>
</reference>
<comment type="caution">
    <text evidence="4">The sequence shown here is derived from an EMBL/GenBank/DDBJ whole genome shotgun (WGS) entry which is preliminary data.</text>
</comment>
<evidence type="ECO:0000256" key="1">
    <source>
        <dbReference type="ARBA" id="ARBA00006484"/>
    </source>
</evidence>
<dbReference type="Proteomes" id="UP000048984">
    <property type="component" value="Unassembled WGS sequence"/>
</dbReference>
<dbReference type="InterPro" id="IPR002347">
    <property type="entry name" value="SDR_fam"/>
</dbReference>
<dbReference type="CDD" id="cd05233">
    <property type="entry name" value="SDR_c"/>
    <property type="match status" value="1"/>
</dbReference>
<dbReference type="GO" id="GO:0016491">
    <property type="term" value="F:oxidoreductase activity"/>
    <property type="evidence" value="ECO:0007669"/>
    <property type="project" value="UniProtKB-KW"/>
</dbReference>
<comment type="similarity">
    <text evidence="1">Belongs to the short-chain dehydrogenases/reductases (SDR) family.</text>
</comment>
<dbReference type="FunFam" id="3.40.50.720:FF:000084">
    <property type="entry name" value="Short-chain dehydrogenase reductase"/>
    <property type="match status" value="1"/>
</dbReference>
<dbReference type="SUPFAM" id="SSF51735">
    <property type="entry name" value="NAD(P)-binding Rossmann-fold domains"/>
    <property type="match status" value="1"/>
</dbReference>
<dbReference type="InterPro" id="IPR036291">
    <property type="entry name" value="NAD(P)-bd_dom_sf"/>
</dbReference>
<sequence>MSGRLAGRRILITGAASGIGRATAELFAAEGAALALIDRDAPPPLEAAATAVEPVLLGADVSDENSVQVAVEAAATALGGLDGIVNAAGVFPVAKLEDTTLELWNRTLAVNLTGPFLVIRAALRHLRAARSATIVNVSSGSAIVPYPDLGAYGASKGGLAVASKVWAAELGPTIRVNVVAPGMTRTRMVTDWHPDPDRLADRAKALYALQRIAEPAEIAAAILFLTGEESSVVTGATLVADGGRTFH</sequence>
<keyword evidence="5" id="KW-1185">Reference proteome</keyword>
<proteinExistence type="inferred from homology"/>
<reference evidence="4 5" key="2">
    <citation type="submission" date="2015-10" db="EMBL/GenBank/DDBJ databases">
        <title>Draft Genome Sequence of Prosthecomicrobium hirschii ATCC 27832.</title>
        <authorList>
            <person name="Daniel J."/>
            <person name="Givan S.A."/>
            <person name="Brun Y.V."/>
            <person name="Brown P.J."/>
        </authorList>
    </citation>
    <scope>NUCLEOTIDE SEQUENCE [LARGE SCALE GENOMIC DNA]</scope>
    <source>
        <strain evidence="4 5">16</strain>
    </source>
</reference>
<dbReference type="Pfam" id="PF13561">
    <property type="entry name" value="adh_short_C2"/>
    <property type="match status" value="1"/>
</dbReference>
<name>A0A0P6W4F0_9HYPH</name>
<dbReference type="PANTHER" id="PTHR43669">
    <property type="entry name" value="5-KETO-D-GLUCONATE 5-REDUCTASE"/>
    <property type="match status" value="1"/>
</dbReference>
<accession>A0A0P6W4F0</accession>
<protein>
    <recommendedName>
        <fullName evidence="3">Ketoreductase domain-containing protein</fullName>
    </recommendedName>
</protein>
<feature type="domain" description="Ketoreductase" evidence="3">
    <location>
        <begin position="8"/>
        <end position="202"/>
    </location>
</feature>
<organism evidence="4 5">
    <name type="scientific">Prosthecodimorpha hirschii</name>
    <dbReference type="NCBI Taxonomy" id="665126"/>
    <lineage>
        <taxon>Bacteria</taxon>
        <taxon>Pseudomonadati</taxon>
        <taxon>Pseudomonadota</taxon>
        <taxon>Alphaproteobacteria</taxon>
        <taxon>Hyphomicrobiales</taxon>
        <taxon>Ancalomicrobiaceae</taxon>
        <taxon>Prosthecodimorpha</taxon>
    </lineage>
</organism>
<evidence type="ECO:0000313" key="4">
    <source>
        <dbReference type="EMBL" id="KPL53334.1"/>
    </source>
</evidence>
<dbReference type="EMBL" id="LJYW01000001">
    <property type="protein sequence ID" value="KPL53334.1"/>
    <property type="molecule type" value="Genomic_DNA"/>
</dbReference>
<dbReference type="RefSeq" id="WP_054359499.1">
    <property type="nucleotide sequence ID" value="NZ_LJYW01000001.1"/>
</dbReference>
<dbReference type="AlphaFoldDB" id="A0A0P6W4F0"/>